<dbReference type="VEuPathDB" id="FungiDB:I7I52_02644"/>
<evidence type="ECO:0000256" key="1">
    <source>
        <dbReference type="SAM" id="Phobius"/>
    </source>
</evidence>
<evidence type="ECO:0000313" key="3">
    <source>
        <dbReference type="Proteomes" id="UP000670092"/>
    </source>
</evidence>
<dbReference type="AlphaFoldDB" id="A0A8H7ZAU4"/>
<feature type="transmembrane region" description="Helical" evidence="1">
    <location>
        <begin position="7"/>
        <end position="23"/>
    </location>
</feature>
<evidence type="ECO:0000313" key="2">
    <source>
        <dbReference type="EMBL" id="KAG5304348.1"/>
    </source>
</evidence>
<accession>A0A8H7ZAU4</accession>
<dbReference type="Proteomes" id="UP000670092">
    <property type="component" value="Unassembled WGS sequence"/>
</dbReference>
<keyword evidence="1" id="KW-1133">Transmembrane helix</keyword>
<dbReference type="EMBL" id="JAEVHI010000001">
    <property type="protein sequence ID" value="KAG5304348.1"/>
    <property type="molecule type" value="Genomic_DNA"/>
</dbReference>
<organism evidence="2 3">
    <name type="scientific">Ajellomyces capsulatus</name>
    <name type="common">Darling's disease fungus</name>
    <name type="synonym">Histoplasma capsulatum</name>
    <dbReference type="NCBI Taxonomy" id="5037"/>
    <lineage>
        <taxon>Eukaryota</taxon>
        <taxon>Fungi</taxon>
        <taxon>Dikarya</taxon>
        <taxon>Ascomycota</taxon>
        <taxon>Pezizomycotina</taxon>
        <taxon>Eurotiomycetes</taxon>
        <taxon>Eurotiomycetidae</taxon>
        <taxon>Onygenales</taxon>
        <taxon>Ajellomycetaceae</taxon>
        <taxon>Histoplasma</taxon>
    </lineage>
</organism>
<feature type="transmembrane region" description="Helical" evidence="1">
    <location>
        <begin position="29"/>
        <end position="47"/>
    </location>
</feature>
<protein>
    <submittedName>
        <fullName evidence="2">Uncharacterized protein</fullName>
    </submittedName>
</protein>
<gene>
    <name evidence="2" type="ORF">I7I52_02644</name>
</gene>
<name>A0A8H7ZAU4_AJECA</name>
<sequence length="62" mass="7274">MREVRRSAFILSLCVLFLSYLSHYFVRPFHVFILALEGAGAVIDFLLMSRPHSSKYYCLIFQ</sequence>
<reference evidence="2 3" key="1">
    <citation type="submission" date="2021-01" db="EMBL/GenBank/DDBJ databases">
        <title>Chromosome-level genome assembly of a human fungal pathogen reveals clustering of transcriptionally co-regulated genes.</title>
        <authorList>
            <person name="Voorhies M."/>
            <person name="Cohen S."/>
            <person name="Shea T.P."/>
            <person name="Petrus S."/>
            <person name="Munoz J.F."/>
            <person name="Poplawski S."/>
            <person name="Goldman W.E."/>
            <person name="Michael T."/>
            <person name="Cuomo C.A."/>
            <person name="Sil A."/>
            <person name="Beyhan S."/>
        </authorList>
    </citation>
    <scope>NUCLEOTIDE SEQUENCE [LARGE SCALE GENOMIC DNA]</scope>
    <source>
        <strain evidence="2 3">G184AR</strain>
    </source>
</reference>
<keyword evidence="1" id="KW-0812">Transmembrane</keyword>
<proteinExistence type="predicted"/>
<keyword evidence="1" id="KW-0472">Membrane</keyword>
<comment type="caution">
    <text evidence="2">The sequence shown here is derived from an EMBL/GenBank/DDBJ whole genome shotgun (WGS) entry which is preliminary data.</text>
</comment>